<accession>A0A0K2SZ70</accession>
<reference evidence="1" key="1">
    <citation type="submission" date="2014-05" db="EMBL/GenBank/DDBJ databases">
        <authorList>
            <person name="Chronopoulou M."/>
        </authorList>
    </citation>
    <scope>NUCLEOTIDE SEQUENCE</scope>
    <source>
        <tissue evidence="1">Whole organism</tissue>
    </source>
</reference>
<organism evidence="1">
    <name type="scientific">Lepeophtheirus salmonis</name>
    <name type="common">Salmon louse</name>
    <name type="synonym">Caligus salmonis</name>
    <dbReference type="NCBI Taxonomy" id="72036"/>
    <lineage>
        <taxon>Eukaryota</taxon>
        <taxon>Metazoa</taxon>
        <taxon>Ecdysozoa</taxon>
        <taxon>Arthropoda</taxon>
        <taxon>Crustacea</taxon>
        <taxon>Multicrustacea</taxon>
        <taxon>Hexanauplia</taxon>
        <taxon>Copepoda</taxon>
        <taxon>Siphonostomatoida</taxon>
        <taxon>Caligidae</taxon>
        <taxon>Lepeophtheirus</taxon>
    </lineage>
</organism>
<name>A0A0K2SZ70_LEPSM</name>
<evidence type="ECO:0000313" key="1">
    <source>
        <dbReference type="EMBL" id="CDW19048.1"/>
    </source>
</evidence>
<protein>
    <submittedName>
        <fullName evidence="1">Uncharacterized protein</fullName>
    </submittedName>
</protein>
<proteinExistence type="predicted"/>
<sequence length="42" mass="4888">MCNKVVFPALSRPKNKSFPDFFQSPKYPRTPVNQSTKNIFLN</sequence>
<dbReference type="EMBL" id="HACA01001687">
    <property type="protein sequence ID" value="CDW19048.1"/>
    <property type="molecule type" value="Transcribed_RNA"/>
</dbReference>
<dbReference type="AlphaFoldDB" id="A0A0K2SZ70"/>